<sequence length="39" mass="3908">MTKQFSTFIKSFAAVAGLMAVSAVASAAEGANPYGIDAL</sequence>
<accession>A0A840RE26</accession>
<dbReference type="EMBL" id="JACHHN010000008">
    <property type="protein sequence ID" value="MBB5192951.1"/>
    <property type="molecule type" value="Genomic_DNA"/>
</dbReference>
<name>A0A840RE26_9NEIS</name>
<evidence type="ECO:0000313" key="4">
    <source>
        <dbReference type="Proteomes" id="UP000543030"/>
    </source>
</evidence>
<feature type="non-terminal residue" evidence="2">
    <location>
        <position position="39"/>
    </location>
</feature>
<feature type="chain" id="PRO_5036240759" evidence="1">
    <location>
        <begin position="28"/>
        <end position="39"/>
    </location>
</feature>
<keyword evidence="4" id="KW-1185">Reference proteome</keyword>
<organism evidence="2 4">
    <name type="scientific">Silvimonas terrae</name>
    <dbReference type="NCBI Taxonomy" id="300266"/>
    <lineage>
        <taxon>Bacteria</taxon>
        <taxon>Pseudomonadati</taxon>
        <taxon>Pseudomonadota</taxon>
        <taxon>Betaproteobacteria</taxon>
        <taxon>Neisseriales</taxon>
        <taxon>Chitinibacteraceae</taxon>
        <taxon>Silvimonas</taxon>
    </lineage>
</organism>
<dbReference type="EMBL" id="JACHHN010000002">
    <property type="protein sequence ID" value="MBB5190778.1"/>
    <property type="molecule type" value="Genomic_DNA"/>
</dbReference>
<proteinExistence type="predicted"/>
<gene>
    <name evidence="2" type="ORF">HNQ50_001500</name>
    <name evidence="3" type="ORF">HNQ50_003705</name>
</gene>
<evidence type="ECO:0000256" key="1">
    <source>
        <dbReference type="SAM" id="SignalP"/>
    </source>
</evidence>
<protein>
    <submittedName>
        <fullName evidence="2">Uncharacterized protein</fullName>
    </submittedName>
</protein>
<dbReference type="Proteomes" id="UP000543030">
    <property type="component" value="Unassembled WGS sequence"/>
</dbReference>
<reference evidence="2 4" key="1">
    <citation type="submission" date="2020-08" db="EMBL/GenBank/DDBJ databases">
        <title>Genomic Encyclopedia of Type Strains, Phase IV (KMG-IV): sequencing the most valuable type-strain genomes for metagenomic binning, comparative biology and taxonomic classification.</title>
        <authorList>
            <person name="Goeker M."/>
        </authorList>
    </citation>
    <scope>NUCLEOTIDE SEQUENCE [LARGE SCALE GENOMIC DNA]</scope>
    <source>
        <strain evidence="2 4">DSM 18233</strain>
    </source>
</reference>
<evidence type="ECO:0000313" key="3">
    <source>
        <dbReference type="EMBL" id="MBB5192951.1"/>
    </source>
</evidence>
<keyword evidence="1" id="KW-0732">Signal</keyword>
<dbReference type="AlphaFoldDB" id="A0A840RE26"/>
<evidence type="ECO:0000313" key="2">
    <source>
        <dbReference type="EMBL" id="MBB5190778.1"/>
    </source>
</evidence>
<feature type="signal peptide" evidence="1">
    <location>
        <begin position="1"/>
        <end position="27"/>
    </location>
</feature>
<comment type="caution">
    <text evidence="2">The sequence shown here is derived from an EMBL/GenBank/DDBJ whole genome shotgun (WGS) entry which is preliminary data.</text>
</comment>